<dbReference type="SUPFAM" id="SSF50249">
    <property type="entry name" value="Nucleic acid-binding proteins"/>
    <property type="match status" value="1"/>
</dbReference>
<keyword evidence="4" id="KW-1185">Reference proteome</keyword>
<dbReference type="Proteomes" id="UP000253941">
    <property type="component" value="Unassembled WGS sequence"/>
</dbReference>
<dbReference type="RefSeq" id="WP_114583046.1">
    <property type="nucleotide sequence ID" value="NZ_QPMH01000016.1"/>
</dbReference>
<dbReference type="InterPro" id="IPR012340">
    <property type="entry name" value="NA-bd_OB-fold"/>
</dbReference>
<evidence type="ECO:0000313" key="4">
    <source>
        <dbReference type="Proteomes" id="UP000253941"/>
    </source>
</evidence>
<accession>A0A369T6U1</accession>
<dbReference type="Pfam" id="PF00313">
    <property type="entry name" value="CSD"/>
    <property type="match status" value="1"/>
</dbReference>
<dbReference type="AlphaFoldDB" id="A0A369T6U1"/>
<evidence type="ECO:0000256" key="1">
    <source>
        <dbReference type="SAM" id="MobiDB-lite"/>
    </source>
</evidence>
<dbReference type="SUPFAM" id="SSF69754">
    <property type="entry name" value="Ribosome binding protein Y (YfiA homologue)"/>
    <property type="match status" value="1"/>
</dbReference>
<organism evidence="3 4">
    <name type="scientific">Ferruginivarius sediminum</name>
    <dbReference type="NCBI Taxonomy" id="2661937"/>
    <lineage>
        <taxon>Bacteria</taxon>
        <taxon>Pseudomonadati</taxon>
        <taxon>Pseudomonadota</taxon>
        <taxon>Alphaproteobacteria</taxon>
        <taxon>Rhodospirillales</taxon>
        <taxon>Rhodospirillaceae</taxon>
        <taxon>Ferruginivarius</taxon>
    </lineage>
</organism>
<dbReference type="Pfam" id="PF02482">
    <property type="entry name" value="Ribosomal_S30AE"/>
    <property type="match status" value="1"/>
</dbReference>
<dbReference type="Gene3D" id="2.40.50.140">
    <property type="entry name" value="Nucleic acid-binding proteins"/>
    <property type="match status" value="1"/>
</dbReference>
<dbReference type="InterPro" id="IPR003489">
    <property type="entry name" value="RHF/RaiA"/>
</dbReference>
<dbReference type="Gene3D" id="3.30.160.100">
    <property type="entry name" value="Ribosome hibernation promotion factor-like"/>
    <property type="match status" value="1"/>
</dbReference>
<reference evidence="3 4" key="1">
    <citation type="submission" date="2018-07" db="EMBL/GenBank/DDBJ databases">
        <title>Venubactetium sediminum gen. nov., sp. nov., isolated from a marine solar saltern.</title>
        <authorList>
            <person name="Wang S."/>
        </authorList>
    </citation>
    <scope>NUCLEOTIDE SEQUENCE [LARGE SCALE GENOMIC DNA]</scope>
    <source>
        <strain evidence="3 4">WD2A32</strain>
    </source>
</reference>
<name>A0A369T6U1_9PROT</name>
<dbReference type="PROSITE" id="PS51857">
    <property type="entry name" value="CSD_2"/>
    <property type="match status" value="1"/>
</dbReference>
<proteinExistence type="predicted"/>
<dbReference type="GO" id="GO:0003676">
    <property type="term" value="F:nucleic acid binding"/>
    <property type="evidence" value="ECO:0007669"/>
    <property type="project" value="InterPro"/>
</dbReference>
<dbReference type="CDD" id="cd00552">
    <property type="entry name" value="RaiA"/>
    <property type="match status" value="1"/>
</dbReference>
<gene>
    <name evidence="3" type="ORF">DRB17_15070</name>
</gene>
<protein>
    <submittedName>
        <fullName evidence="3">HPF/RaiA family ribosome-associated protein</fullName>
    </submittedName>
</protein>
<dbReference type="EMBL" id="QPMH01000016">
    <property type="protein sequence ID" value="RDD61043.1"/>
    <property type="molecule type" value="Genomic_DNA"/>
</dbReference>
<feature type="domain" description="CSD" evidence="2">
    <location>
        <begin position="116"/>
        <end position="180"/>
    </location>
</feature>
<evidence type="ECO:0000259" key="2">
    <source>
        <dbReference type="PROSITE" id="PS51857"/>
    </source>
</evidence>
<sequence length="188" mass="21364">MTIPLELIFHNMDASPYVEADVREKAEKLTRYFDRIIGCRVVVEAPPHHQHKGRLYDVRIDISVPGNDIVVNHQGPKDHAHEDVYVAVRDAFDAAYRQLEDHARKARGDIKEHETPLHGTVRRMFPDHGFVETSDGREIYFHRNSVVEGEFDGLKPGSEVRLEIVHGESAEGPQATTVKPIGKHHLVE</sequence>
<comment type="caution">
    <text evidence="3">The sequence shown here is derived from an EMBL/GenBank/DDBJ whole genome shotgun (WGS) entry which is preliminary data.</text>
</comment>
<evidence type="ECO:0000313" key="3">
    <source>
        <dbReference type="EMBL" id="RDD61043.1"/>
    </source>
</evidence>
<feature type="region of interest" description="Disordered" evidence="1">
    <location>
        <begin position="169"/>
        <end position="188"/>
    </location>
</feature>
<dbReference type="InterPro" id="IPR036567">
    <property type="entry name" value="RHF-like"/>
</dbReference>
<dbReference type="InterPro" id="IPR002059">
    <property type="entry name" value="CSP_DNA-bd"/>
</dbReference>